<gene>
    <name evidence="2" type="ORF">IWZ03DRAFT_189052</name>
</gene>
<protein>
    <submittedName>
        <fullName evidence="2">Uncharacterized protein</fullName>
    </submittedName>
</protein>
<accession>A0ABR1KKK4</accession>
<feature type="signal peptide" evidence="1">
    <location>
        <begin position="1"/>
        <end position="18"/>
    </location>
</feature>
<dbReference type="EMBL" id="JBBPHU010000006">
    <property type="protein sequence ID" value="KAK7516415.1"/>
    <property type="molecule type" value="Genomic_DNA"/>
</dbReference>
<reference evidence="2 3" key="1">
    <citation type="submission" date="2024-04" db="EMBL/GenBank/DDBJ databases">
        <title>Phyllosticta paracitricarpa is synonymous to the EU quarantine fungus P. citricarpa based on phylogenomic analyses.</title>
        <authorList>
            <consortium name="Lawrence Berkeley National Laboratory"/>
            <person name="Van Ingen-Buijs V.A."/>
            <person name="Van Westerhoven A.C."/>
            <person name="Haridas S."/>
            <person name="Skiadas P."/>
            <person name="Martin F."/>
            <person name="Groenewald J.Z."/>
            <person name="Crous P.W."/>
            <person name="Seidl M.F."/>
        </authorList>
    </citation>
    <scope>NUCLEOTIDE SEQUENCE [LARGE SCALE GENOMIC DNA]</scope>
    <source>
        <strain evidence="2 3">CBS 123371</strain>
    </source>
</reference>
<keyword evidence="1" id="KW-0732">Signal</keyword>
<name>A0ABR1KKK4_9PEZI</name>
<evidence type="ECO:0000313" key="2">
    <source>
        <dbReference type="EMBL" id="KAK7516415.1"/>
    </source>
</evidence>
<evidence type="ECO:0000313" key="3">
    <source>
        <dbReference type="Proteomes" id="UP001363622"/>
    </source>
</evidence>
<dbReference type="Proteomes" id="UP001363622">
    <property type="component" value="Unassembled WGS sequence"/>
</dbReference>
<sequence length="122" mass="13803">MKVVIFLFAALFFVLVLSQGPPDPLCNQYKHCHFSSVCLPSSHCCRRVSLLTQCFSSYSTLEKRSPILATSPSRVLRQTRFSKTASSFVRTTLQTATIIPDSRLWRGSRMTDAFAALIRLVW</sequence>
<organism evidence="2 3">
    <name type="scientific">Phyllosticta citriasiana</name>
    <dbReference type="NCBI Taxonomy" id="595635"/>
    <lineage>
        <taxon>Eukaryota</taxon>
        <taxon>Fungi</taxon>
        <taxon>Dikarya</taxon>
        <taxon>Ascomycota</taxon>
        <taxon>Pezizomycotina</taxon>
        <taxon>Dothideomycetes</taxon>
        <taxon>Dothideomycetes incertae sedis</taxon>
        <taxon>Botryosphaeriales</taxon>
        <taxon>Phyllostictaceae</taxon>
        <taxon>Phyllosticta</taxon>
    </lineage>
</organism>
<keyword evidence="3" id="KW-1185">Reference proteome</keyword>
<proteinExistence type="predicted"/>
<evidence type="ECO:0000256" key="1">
    <source>
        <dbReference type="SAM" id="SignalP"/>
    </source>
</evidence>
<comment type="caution">
    <text evidence="2">The sequence shown here is derived from an EMBL/GenBank/DDBJ whole genome shotgun (WGS) entry which is preliminary data.</text>
</comment>
<feature type="chain" id="PRO_5046306060" evidence="1">
    <location>
        <begin position="19"/>
        <end position="122"/>
    </location>
</feature>